<evidence type="ECO:0000256" key="1">
    <source>
        <dbReference type="SAM" id="MobiDB-lite"/>
    </source>
</evidence>
<gene>
    <name evidence="2" type="ORF">GSLYS_00000738001</name>
</gene>
<organism evidence="2 3">
    <name type="scientific">Lymnaea stagnalis</name>
    <name type="common">Great pond snail</name>
    <name type="synonym">Helix stagnalis</name>
    <dbReference type="NCBI Taxonomy" id="6523"/>
    <lineage>
        <taxon>Eukaryota</taxon>
        <taxon>Metazoa</taxon>
        <taxon>Spiralia</taxon>
        <taxon>Lophotrochozoa</taxon>
        <taxon>Mollusca</taxon>
        <taxon>Gastropoda</taxon>
        <taxon>Heterobranchia</taxon>
        <taxon>Euthyneura</taxon>
        <taxon>Panpulmonata</taxon>
        <taxon>Hygrophila</taxon>
        <taxon>Lymnaeoidea</taxon>
        <taxon>Lymnaeidae</taxon>
        <taxon>Lymnaea</taxon>
    </lineage>
</organism>
<comment type="caution">
    <text evidence="2">The sequence shown here is derived from an EMBL/GenBank/DDBJ whole genome shotgun (WGS) entry which is preliminary data.</text>
</comment>
<keyword evidence="3" id="KW-1185">Reference proteome</keyword>
<dbReference type="AlphaFoldDB" id="A0AAV2H017"/>
<evidence type="ECO:0000313" key="2">
    <source>
        <dbReference type="EMBL" id="CAL1526561.1"/>
    </source>
</evidence>
<protein>
    <submittedName>
        <fullName evidence="2">Uncharacterized protein</fullName>
    </submittedName>
</protein>
<feature type="region of interest" description="Disordered" evidence="1">
    <location>
        <begin position="59"/>
        <end position="81"/>
    </location>
</feature>
<accession>A0AAV2H017</accession>
<reference evidence="2 3" key="1">
    <citation type="submission" date="2024-04" db="EMBL/GenBank/DDBJ databases">
        <authorList>
            <consortium name="Genoscope - CEA"/>
            <person name="William W."/>
        </authorList>
    </citation>
    <scope>NUCLEOTIDE SEQUENCE [LARGE SCALE GENOMIC DNA]</scope>
</reference>
<dbReference type="Proteomes" id="UP001497497">
    <property type="component" value="Unassembled WGS sequence"/>
</dbReference>
<sequence length="121" mass="13429">MYLYDYAENSRTTSTTPLTTSTTLSFYIPHVNGREESKHVYIKTTDFTGHDNQHFKPGAWRGEGGHDSLHPDYTPTSRPDYRDKGIVAGKSTKNLAFSPVASWPTLIGLLSVLSLGNILVL</sequence>
<name>A0AAV2H017_LYMST</name>
<proteinExistence type="predicted"/>
<evidence type="ECO:0000313" key="3">
    <source>
        <dbReference type="Proteomes" id="UP001497497"/>
    </source>
</evidence>
<dbReference type="EMBL" id="CAXITT010000006">
    <property type="protein sequence ID" value="CAL1526561.1"/>
    <property type="molecule type" value="Genomic_DNA"/>
</dbReference>